<evidence type="ECO:0008006" key="4">
    <source>
        <dbReference type="Google" id="ProtNLM"/>
    </source>
</evidence>
<proteinExistence type="predicted"/>
<name>A0ABW2CIJ4_9ACTN</name>
<comment type="caution">
    <text evidence="2">The sequence shown here is derived from an EMBL/GenBank/DDBJ whole genome shotgun (WGS) entry which is preliminary data.</text>
</comment>
<keyword evidence="3" id="KW-1185">Reference proteome</keyword>
<dbReference type="PROSITE" id="PS51257">
    <property type="entry name" value="PROKAR_LIPOPROTEIN"/>
    <property type="match status" value="1"/>
</dbReference>
<dbReference type="Proteomes" id="UP001596380">
    <property type="component" value="Unassembled WGS sequence"/>
</dbReference>
<reference evidence="3" key="1">
    <citation type="journal article" date="2019" name="Int. J. Syst. Evol. Microbiol.">
        <title>The Global Catalogue of Microorganisms (GCM) 10K type strain sequencing project: providing services to taxonomists for standard genome sequencing and annotation.</title>
        <authorList>
            <consortium name="The Broad Institute Genomics Platform"/>
            <consortium name="The Broad Institute Genome Sequencing Center for Infectious Disease"/>
            <person name="Wu L."/>
            <person name="Ma J."/>
        </authorList>
    </citation>
    <scope>NUCLEOTIDE SEQUENCE [LARGE SCALE GENOMIC DNA]</scope>
    <source>
        <strain evidence="3">JCM 3369</strain>
    </source>
</reference>
<keyword evidence="1" id="KW-0732">Signal</keyword>
<gene>
    <name evidence="2" type="ORF">ACFQKB_17555</name>
</gene>
<feature type="signal peptide" evidence="1">
    <location>
        <begin position="1"/>
        <end position="23"/>
    </location>
</feature>
<dbReference type="RefSeq" id="WP_160822966.1">
    <property type="nucleotide sequence ID" value="NZ_JBHSXE010000001.1"/>
</dbReference>
<organism evidence="2 3">
    <name type="scientific">Actinomadura yumaensis</name>
    <dbReference type="NCBI Taxonomy" id="111807"/>
    <lineage>
        <taxon>Bacteria</taxon>
        <taxon>Bacillati</taxon>
        <taxon>Actinomycetota</taxon>
        <taxon>Actinomycetes</taxon>
        <taxon>Streptosporangiales</taxon>
        <taxon>Thermomonosporaceae</taxon>
        <taxon>Actinomadura</taxon>
    </lineage>
</organism>
<evidence type="ECO:0000313" key="2">
    <source>
        <dbReference type="EMBL" id="MFC6881569.1"/>
    </source>
</evidence>
<protein>
    <recommendedName>
        <fullName evidence="4">Small secreted protein</fullName>
    </recommendedName>
</protein>
<accession>A0ABW2CIJ4</accession>
<evidence type="ECO:0000313" key="3">
    <source>
        <dbReference type="Proteomes" id="UP001596380"/>
    </source>
</evidence>
<evidence type="ECO:0000256" key="1">
    <source>
        <dbReference type="SAM" id="SignalP"/>
    </source>
</evidence>
<sequence>MRYGAVRALALGAVTLGAAGLLAGCGSFGGDNAEKVCGDTEKAFQQYVAQVRGVDANEPAQWGKVTERLAGRVDALAGEADGKKLKKALKDEAGRLRTAAASVGTGDAAQLNTVMSDTPQRIGKACSR</sequence>
<dbReference type="EMBL" id="JBHSXS010000008">
    <property type="protein sequence ID" value="MFC6881569.1"/>
    <property type="molecule type" value="Genomic_DNA"/>
</dbReference>
<feature type="chain" id="PRO_5046911503" description="Small secreted protein" evidence="1">
    <location>
        <begin position="24"/>
        <end position="128"/>
    </location>
</feature>